<keyword evidence="3" id="KW-0472">Membrane</keyword>
<dbReference type="SUPFAM" id="SSF57586">
    <property type="entry name" value="TNF receptor-like"/>
    <property type="match status" value="1"/>
</dbReference>
<evidence type="ECO:0000256" key="4">
    <source>
        <dbReference type="SAM" id="SignalP"/>
    </source>
</evidence>
<dbReference type="AlphaFoldDB" id="A0AAJ7UE72"/>
<sequence>MTQVLHWIVALLIVAFGLCSGTKADCPQGQYRASSGLCCLLCDAGTFKFEDCSTDGGYALCLSCSDGKYTDGDNQEPRCLTCTACGQHEVIEQDCKATQNRKCIRNAGFYRPENGNTCQEKSDVVFVIVAVTAGVLASIILVGVASLAYRWKRRQSEAEASGEQGPEEAVSESEVSMTTEQCNNHNEITYKQLEQGEDQ</sequence>
<keyword evidence="4" id="KW-0732">Signal</keyword>
<dbReference type="RefSeq" id="XP_032834730.1">
    <property type="nucleotide sequence ID" value="XM_032978839.1"/>
</dbReference>
<proteinExistence type="predicted"/>
<dbReference type="PROSITE" id="PS00652">
    <property type="entry name" value="TNFR_NGFR_1"/>
    <property type="match status" value="1"/>
</dbReference>
<evidence type="ECO:0000313" key="6">
    <source>
        <dbReference type="Proteomes" id="UP001318040"/>
    </source>
</evidence>
<feature type="disulfide bond" evidence="1">
    <location>
        <begin position="64"/>
        <end position="79"/>
    </location>
</feature>
<dbReference type="SMART" id="SM00208">
    <property type="entry name" value="TNFR"/>
    <property type="match status" value="2"/>
</dbReference>
<reference evidence="7" key="1">
    <citation type="submission" date="2025-08" db="UniProtKB">
        <authorList>
            <consortium name="RefSeq"/>
        </authorList>
    </citation>
    <scope>IDENTIFICATION</scope>
    <source>
        <tissue evidence="7">Sperm</tissue>
    </source>
</reference>
<evidence type="ECO:0000313" key="7">
    <source>
        <dbReference type="RefSeq" id="XP_032834730.1"/>
    </source>
</evidence>
<gene>
    <name evidence="7" type="primary">LOC116956951</name>
</gene>
<feature type="domain" description="TNFR-Cys" evidence="5">
    <location>
        <begin position="63"/>
        <end position="103"/>
    </location>
</feature>
<keyword evidence="3" id="KW-0812">Transmembrane</keyword>
<feature type="compositionally biased region" description="Polar residues" evidence="2">
    <location>
        <begin position="173"/>
        <end position="185"/>
    </location>
</feature>
<protein>
    <submittedName>
        <fullName evidence="7">Tumor necrosis factor receptor superfamily member 23-like</fullName>
    </submittedName>
</protein>
<feature type="repeat" description="TNFR-Cys" evidence="1">
    <location>
        <begin position="63"/>
        <end position="103"/>
    </location>
</feature>
<dbReference type="PANTHER" id="PTHR46861:SF1">
    <property type="entry name" value="TUMOR NECROSIS FACTOR RECEPTOR SUPERFAMILY MEMBER 1A"/>
    <property type="match status" value="1"/>
</dbReference>
<accession>A0AAJ7UE72</accession>
<evidence type="ECO:0000259" key="5">
    <source>
        <dbReference type="PROSITE" id="PS50050"/>
    </source>
</evidence>
<feature type="transmembrane region" description="Helical" evidence="3">
    <location>
        <begin position="124"/>
        <end position="149"/>
    </location>
</feature>
<dbReference type="GO" id="GO:0043120">
    <property type="term" value="F:tumor necrosis factor binding"/>
    <property type="evidence" value="ECO:0007669"/>
    <property type="project" value="TreeGrafter"/>
</dbReference>
<organism evidence="6 7">
    <name type="scientific">Petromyzon marinus</name>
    <name type="common">Sea lamprey</name>
    <dbReference type="NCBI Taxonomy" id="7757"/>
    <lineage>
        <taxon>Eukaryota</taxon>
        <taxon>Metazoa</taxon>
        <taxon>Chordata</taxon>
        <taxon>Craniata</taxon>
        <taxon>Vertebrata</taxon>
        <taxon>Cyclostomata</taxon>
        <taxon>Hyperoartia</taxon>
        <taxon>Petromyzontiformes</taxon>
        <taxon>Petromyzontidae</taxon>
        <taxon>Petromyzon</taxon>
    </lineage>
</organism>
<keyword evidence="1" id="KW-1015">Disulfide bond</keyword>
<dbReference type="Gene3D" id="2.10.50.10">
    <property type="entry name" value="Tumor Necrosis Factor Receptor, subunit A, domain 2"/>
    <property type="match status" value="1"/>
</dbReference>
<keyword evidence="6" id="KW-1185">Reference proteome</keyword>
<dbReference type="GO" id="GO:0043235">
    <property type="term" value="C:receptor complex"/>
    <property type="evidence" value="ECO:0007669"/>
    <property type="project" value="TreeGrafter"/>
</dbReference>
<feature type="chain" id="PRO_5042570603" evidence="4">
    <location>
        <begin position="25"/>
        <end position="199"/>
    </location>
</feature>
<dbReference type="GO" id="GO:0045121">
    <property type="term" value="C:membrane raft"/>
    <property type="evidence" value="ECO:0007669"/>
    <property type="project" value="TreeGrafter"/>
</dbReference>
<evidence type="ECO:0000256" key="1">
    <source>
        <dbReference type="PROSITE-ProRule" id="PRU00206"/>
    </source>
</evidence>
<dbReference type="Pfam" id="PF00020">
    <property type="entry name" value="TNFR_c6"/>
    <property type="match status" value="1"/>
</dbReference>
<feature type="signal peptide" evidence="4">
    <location>
        <begin position="1"/>
        <end position="24"/>
    </location>
</feature>
<dbReference type="PANTHER" id="PTHR46861">
    <property type="entry name" value="TUMOR NECROSIS FACTOR RECEPTOR SUPERFAMILY MEMBER 1A"/>
    <property type="match status" value="1"/>
</dbReference>
<name>A0AAJ7UE72_PETMA</name>
<feature type="disulfide bond" evidence="1">
    <location>
        <begin position="82"/>
        <end position="95"/>
    </location>
</feature>
<feature type="disulfide bond" evidence="1">
    <location>
        <begin position="85"/>
        <end position="103"/>
    </location>
</feature>
<dbReference type="GO" id="GO:0005031">
    <property type="term" value="F:tumor necrosis factor receptor activity"/>
    <property type="evidence" value="ECO:0007669"/>
    <property type="project" value="TreeGrafter"/>
</dbReference>
<dbReference type="InterPro" id="IPR052493">
    <property type="entry name" value="TNFRSF1A"/>
</dbReference>
<dbReference type="PROSITE" id="PS50050">
    <property type="entry name" value="TNFR_NGFR_2"/>
    <property type="match status" value="1"/>
</dbReference>
<evidence type="ECO:0000256" key="3">
    <source>
        <dbReference type="SAM" id="Phobius"/>
    </source>
</evidence>
<dbReference type="InterPro" id="IPR001368">
    <property type="entry name" value="TNFR/NGFR_Cys_rich_reg"/>
</dbReference>
<evidence type="ECO:0000256" key="2">
    <source>
        <dbReference type="SAM" id="MobiDB-lite"/>
    </source>
</evidence>
<dbReference type="KEGG" id="pmrn:116956951"/>
<dbReference type="Proteomes" id="UP001318040">
    <property type="component" value="Chromosome 68"/>
</dbReference>
<feature type="region of interest" description="Disordered" evidence="2">
    <location>
        <begin position="156"/>
        <end position="185"/>
    </location>
</feature>
<keyword evidence="3" id="KW-1133">Transmembrane helix</keyword>
<dbReference type="GO" id="GO:0006954">
    <property type="term" value="P:inflammatory response"/>
    <property type="evidence" value="ECO:0007669"/>
    <property type="project" value="TreeGrafter"/>
</dbReference>